<dbReference type="GO" id="GO:1901678">
    <property type="term" value="P:iron coordination entity transport"/>
    <property type="evidence" value="ECO:0007669"/>
    <property type="project" value="UniProtKB-ARBA"/>
</dbReference>
<keyword evidence="8" id="KW-1185">Reference proteome</keyword>
<sequence length="316" mass="34714">MYKKHARLLLLCFLLLSVSALAACGSKADNESAASNSEQSTTRVYKDFSGHEVTIPTNPQKIVMLGDIPGDLLALGIKPAGNDWLGEPYVYKSELEGVVDIGYPHNMEKIIELAPDLILQAGYGGDDEEKIFQDMSKIAPTVVFNRDAVTYDRIREVADIVGKKQVAEDWITSYESKAKATWDKIGLKPGETATVYLSLGGDFYVMGHFSLTMSLYQPQGFSASEKVQALIDKAEPFSLISQEVLPDFAGDHLFLLSAPGTEDEKAAKALIDSPLWKSIPAVKNNRAYLASISWNASDPITMERFLDELPKIMGIK</sequence>
<dbReference type="PANTHER" id="PTHR30532:SF26">
    <property type="entry name" value="IRON(3+)-HYDROXAMATE-BINDING PROTEIN FHUD"/>
    <property type="match status" value="1"/>
</dbReference>
<evidence type="ECO:0000313" key="8">
    <source>
        <dbReference type="Proteomes" id="UP000518605"/>
    </source>
</evidence>
<dbReference type="AlphaFoldDB" id="A0A7W5C593"/>
<dbReference type="InterPro" id="IPR051313">
    <property type="entry name" value="Bact_iron-sidero_bind"/>
</dbReference>
<comment type="subcellular location">
    <subcellularLocation>
        <location evidence="1">Cell envelope</location>
    </subcellularLocation>
</comment>
<evidence type="ECO:0000256" key="1">
    <source>
        <dbReference type="ARBA" id="ARBA00004196"/>
    </source>
</evidence>
<reference evidence="7 8" key="1">
    <citation type="submission" date="2020-08" db="EMBL/GenBank/DDBJ databases">
        <title>Genomic Encyclopedia of Type Strains, Phase III (KMG-III): the genomes of soil and plant-associated and newly described type strains.</title>
        <authorList>
            <person name="Whitman W."/>
        </authorList>
    </citation>
    <scope>NUCLEOTIDE SEQUENCE [LARGE SCALE GENOMIC DNA]</scope>
    <source>
        <strain evidence="7 8">CECT 8234</strain>
    </source>
</reference>
<evidence type="ECO:0000256" key="3">
    <source>
        <dbReference type="ARBA" id="ARBA00022448"/>
    </source>
</evidence>
<feature type="chain" id="PRO_5039369043" evidence="5">
    <location>
        <begin position="23"/>
        <end position="316"/>
    </location>
</feature>
<evidence type="ECO:0000256" key="5">
    <source>
        <dbReference type="SAM" id="SignalP"/>
    </source>
</evidence>
<dbReference type="RefSeq" id="WP_183560349.1">
    <property type="nucleotide sequence ID" value="NZ_CBCSLB010000002.1"/>
</dbReference>
<dbReference type="EMBL" id="JACHXW010000003">
    <property type="protein sequence ID" value="MBB3151428.1"/>
    <property type="molecule type" value="Genomic_DNA"/>
</dbReference>
<keyword evidence="3" id="KW-0813">Transport</keyword>
<comment type="similarity">
    <text evidence="2">Belongs to the bacterial solute-binding protein 8 family.</text>
</comment>
<keyword evidence="4 5" id="KW-0732">Signal</keyword>
<organism evidence="7 8">
    <name type="scientific">Paenibacillus endophyticus</name>
    <dbReference type="NCBI Taxonomy" id="1294268"/>
    <lineage>
        <taxon>Bacteria</taxon>
        <taxon>Bacillati</taxon>
        <taxon>Bacillota</taxon>
        <taxon>Bacilli</taxon>
        <taxon>Bacillales</taxon>
        <taxon>Paenibacillaceae</taxon>
        <taxon>Paenibacillus</taxon>
    </lineage>
</organism>
<dbReference type="PANTHER" id="PTHR30532">
    <property type="entry name" value="IRON III DICITRATE-BINDING PERIPLASMIC PROTEIN"/>
    <property type="match status" value="1"/>
</dbReference>
<protein>
    <submittedName>
        <fullName evidence="7">Iron complex transport system substrate-binding protein</fullName>
    </submittedName>
</protein>
<evidence type="ECO:0000313" key="7">
    <source>
        <dbReference type="EMBL" id="MBB3151428.1"/>
    </source>
</evidence>
<dbReference type="SUPFAM" id="SSF53807">
    <property type="entry name" value="Helical backbone' metal receptor"/>
    <property type="match status" value="1"/>
</dbReference>
<dbReference type="InterPro" id="IPR002491">
    <property type="entry name" value="ABC_transptr_periplasmic_BD"/>
</dbReference>
<evidence type="ECO:0000256" key="2">
    <source>
        <dbReference type="ARBA" id="ARBA00008814"/>
    </source>
</evidence>
<accession>A0A7W5C593</accession>
<dbReference type="Pfam" id="PF01497">
    <property type="entry name" value="Peripla_BP_2"/>
    <property type="match status" value="1"/>
</dbReference>
<name>A0A7W5C593_9BACL</name>
<dbReference type="GO" id="GO:0030288">
    <property type="term" value="C:outer membrane-bounded periplasmic space"/>
    <property type="evidence" value="ECO:0007669"/>
    <property type="project" value="TreeGrafter"/>
</dbReference>
<dbReference type="PROSITE" id="PS51257">
    <property type="entry name" value="PROKAR_LIPOPROTEIN"/>
    <property type="match status" value="1"/>
</dbReference>
<feature type="signal peptide" evidence="5">
    <location>
        <begin position="1"/>
        <end position="22"/>
    </location>
</feature>
<gene>
    <name evidence="7" type="ORF">FHS16_001471</name>
</gene>
<dbReference type="Gene3D" id="3.40.50.1980">
    <property type="entry name" value="Nitrogenase molybdenum iron protein domain"/>
    <property type="match status" value="2"/>
</dbReference>
<dbReference type="PROSITE" id="PS50983">
    <property type="entry name" value="FE_B12_PBP"/>
    <property type="match status" value="1"/>
</dbReference>
<evidence type="ECO:0000259" key="6">
    <source>
        <dbReference type="PROSITE" id="PS50983"/>
    </source>
</evidence>
<proteinExistence type="inferred from homology"/>
<dbReference type="Proteomes" id="UP000518605">
    <property type="component" value="Unassembled WGS sequence"/>
</dbReference>
<comment type="caution">
    <text evidence="7">The sequence shown here is derived from an EMBL/GenBank/DDBJ whole genome shotgun (WGS) entry which is preliminary data.</text>
</comment>
<feature type="domain" description="Fe/B12 periplasmic-binding" evidence="6">
    <location>
        <begin position="60"/>
        <end position="316"/>
    </location>
</feature>
<evidence type="ECO:0000256" key="4">
    <source>
        <dbReference type="ARBA" id="ARBA00022729"/>
    </source>
</evidence>